<evidence type="ECO:0000256" key="4">
    <source>
        <dbReference type="ARBA" id="ARBA00022692"/>
    </source>
</evidence>
<keyword evidence="1" id="KW-1003">Cell membrane</keyword>
<dbReference type="Proteomes" id="UP000502248">
    <property type="component" value="Chromosome"/>
</dbReference>
<dbReference type="AlphaFoldDB" id="A0A7Z2VN71"/>
<evidence type="ECO:0000256" key="8">
    <source>
        <dbReference type="SAM" id="Phobius"/>
    </source>
</evidence>
<sequence length="174" mass="18778">MIEPLSLKLATKLKEANPEHPASLEVLKFSIAAVINVIGTIILALSLSFVLNHIAGTALALISFAALRAISGGYHLNSSMACMLITSITANLIPYINLSTTLNIGLTIFCLLLALLYAPSNIENQSRIPRRYYPLLKVVSAILIASNFFIQSDIIAISFLLQVLSLIRIGGEKT</sequence>
<dbReference type="EMBL" id="CP051680">
    <property type="protein sequence ID" value="QJD85935.1"/>
    <property type="molecule type" value="Genomic_DNA"/>
</dbReference>
<feature type="transmembrane region" description="Helical" evidence="8">
    <location>
        <begin position="29"/>
        <end position="62"/>
    </location>
</feature>
<reference evidence="9 10" key="1">
    <citation type="submission" date="2020-04" db="EMBL/GenBank/DDBJ databases">
        <title>Genome sequencing of novel species.</title>
        <authorList>
            <person name="Heo J."/>
            <person name="Kim S.-J."/>
            <person name="Kim J.-S."/>
            <person name="Hong S.-B."/>
            <person name="Kwon S.-W."/>
        </authorList>
    </citation>
    <scope>NUCLEOTIDE SEQUENCE [LARGE SCALE GENOMIC DNA]</scope>
    <source>
        <strain evidence="9 10">MFER-1</strain>
    </source>
</reference>
<evidence type="ECO:0000313" key="10">
    <source>
        <dbReference type="Proteomes" id="UP000502248"/>
    </source>
</evidence>
<dbReference type="GO" id="GO:0006508">
    <property type="term" value="P:proteolysis"/>
    <property type="evidence" value="ECO:0007669"/>
    <property type="project" value="UniProtKB-KW"/>
</dbReference>
<dbReference type="GO" id="GO:0008233">
    <property type="term" value="F:peptidase activity"/>
    <property type="evidence" value="ECO:0007669"/>
    <property type="project" value="UniProtKB-KW"/>
</dbReference>
<keyword evidence="4 8" id="KW-0812">Transmembrane</keyword>
<dbReference type="SMART" id="SM00793">
    <property type="entry name" value="AgrB"/>
    <property type="match status" value="1"/>
</dbReference>
<accession>A0A7Z2VN71</accession>
<evidence type="ECO:0000256" key="2">
    <source>
        <dbReference type="ARBA" id="ARBA00022654"/>
    </source>
</evidence>
<dbReference type="GO" id="GO:0016020">
    <property type="term" value="C:membrane"/>
    <property type="evidence" value="ECO:0007669"/>
    <property type="project" value="InterPro"/>
</dbReference>
<dbReference type="GO" id="GO:0009372">
    <property type="term" value="P:quorum sensing"/>
    <property type="evidence" value="ECO:0007669"/>
    <property type="project" value="UniProtKB-KW"/>
</dbReference>
<dbReference type="KEGG" id="cheb:HH215_23990"/>
<organism evidence="9 10">
    <name type="scientific">Cohnella herbarum</name>
    <dbReference type="NCBI Taxonomy" id="2728023"/>
    <lineage>
        <taxon>Bacteria</taxon>
        <taxon>Bacillati</taxon>
        <taxon>Bacillota</taxon>
        <taxon>Bacilli</taxon>
        <taxon>Bacillales</taxon>
        <taxon>Paenibacillaceae</taxon>
        <taxon>Cohnella</taxon>
    </lineage>
</organism>
<keyword evidence="5" id="KW-0378">Hydrolase</keyword>
<dbReference type="InterPro" id="IPR006741">
    <property type="entry name" value="AgrB"/>
</dbReference>
<evidence type="ECO:0000256" key="3">
    <source>
        <dbReference type="ARBA" id="ARBA00022670"/>
    </source>
</evidence>
<evidence type="ECO:0000313" key="9">
    <source>
        <dbReference type="EMBL" id="QJD85935.1"/>
    </source>
</evidence>
<evidence type="ECO:0000256" key="7">
    <source>
        <dbReference type="ARBA" id="ARBA00023136"/>
    </source>
</evidence>
<feature type="transmembrane region" description="Helical" evidence="8">
    <location>
        <begin position="102"/>
        <end position="120"/>
    </location>
</feature>
<evidence type="ECO:0000256" key="6">
    <source>
        <dbReference type="ARBA" id="ARBA00022989"/>
    </source>
</evidence>
<keyword evidence="6 8" id="KW-1133">Transmembrane helix</keyword>
<gene>
    <name evidence="9" type="ORF">HH215_23990</name>
</gene>
<dbReference type="RefSeq" id="WP_169282187.1">
    <property type="nucleotide sequence ID" value="NZ_CP051680.1"/>
</dbReference>
<dbReference type="Pfam" id="PF04647">
    <property type="entry name" value="AgrB"/>
    <property type="match status" value="1"/>
</dbReference>
<protein>
    <submittedName>
        <fullName evidence="9">Accessory regulator AgrB</fullName>
    </submittedName>
</protein>
<evidence type="ECO:0000256" key="5">
    <source>
        <dbReference type="ARBA" id="ARBA00022801"/>
    </source>
</evidence>
<name>A0A7Z2VN71_9BACL</name>
<proteinExistence type="predicted"/>
<evidence type="ECO:0000256" key="1">
    <source>
        <dbReference type="ARBA" id="ARBA00022475"/>
    </source>
</evidence>
<keyword evidence="2" id="KW-0673">Quorum sensing</keyword>
<keyword evidence="3" id="KW-0645">Protease</keyword>
<keyword evidence="10" id="KW-1185">Reference proteome</keyword>
<keyword evidence="7 8" id="KW-0472">Membrane</keyword>